<dbReference type="AlphaFoldDB" id="A0A918FG96"/>
<dbReference type="SMART" id="SM00422">
    <property type="entry name" value="HTH_MERR"/>
    <property type="match status" value="1"/>
</dbReference>
<reference evidence="3" key="1">
    <citation type="journal article" date="2014" name="Int. J. Syst. Evol. Microbiol.">
        <title>Complete genome sequence of Corynebacterium casei LMG S-19264T (=DSM 44701T), isolated from a smear-ripened cheese.</title>
        <authorList>
            <consortium name="US DOE Joint Genome Institute (JGI-PGF)"/>
            <person name="Walter F."/>
            <person name="Albersmeier A."/>
            <person name="Kalinowski J."/>
            <person name="Ruckert C."/>
        </authorList>
    </citation>
    <scope>NUCLEOTIDE SEQUENCE</scope>
    <source>
        <strain evidence="3">JCM 31311</strain>
    </source>
</reference>
<organism evidence="3 4">
    <name type="scientific">Deinococcus ruber</name>
    <dbReference type="NCBI Taxonomy" id="1848197"/>
    <lineage>
        <taxon>Bacteria</taxon>
        <taxon>Thermotogati</taxon>
        <taxon>Deinococcota</taxon>
        <taxon>Deinococci</taxon>
        <taxon>Deinococcales</taxon>
        <taxon>Deinococcaceae</taxon>
        <taxon>Deinococcus</taxon>
    </lineage>
</organism>
<proteinExistence type="predicted"/>
<dbReference type="GO" id="GO:0003677">
    <property type="term" value="F:DNA binding"/>
    <property type="evidence" value="ECO:0007669"/>
    <property type="project" value="InterPro"/>
</dbReference>
<evidence type="ECO:0000313" key="3">
    <source>
        <dbReference type="EMBL" id="GGR35932.1"/>
    </source>
</evidence>
<feature type="compositionally biased region" description="Pro residues" evidence="1">
    <location>
        <begin position="143"/>
        <end position="155"/>
    </location>
</feature>
<dbReference type="Pfam" id="PF13411">
    <property type="entry name" value="MerR_1"/>
    <property type="match status" value="1"/>
</dbReference>
<name>A0A918FG96_9DEIO</name>
<accession>A0A918FG96</accession>
<keyword evidence="4" id="KW-1185">Reference proteome</keyword>
<dbReference type="InterPro" id="IPR000551">
    <property type="entry name" value="MerR-type_HTH_dom"/>
</dbReference>
<dbReference type="SUPFAM" id="SSF46955">
    <property type="entry name" value="Putative DNA-binding domain"/>
    <property type="match status" value="1"/>
</dbReference>
<protein>
    <recommendedName>
        <fullName evidence="2">HTH merR-type domain-containing protein</fullName>
    </recommendedName>
</protein>
<dbReference type="Gene3D" id="1.10.1660.10">
    <property type="match status" value="1"/>
</dbReference>
<dbReference type="GO" id="GO:0006355">
    <property type="term" value="P:regulation of DNA-templated transcription"/>
    <property type="evidence" value="ECO:0007669"/>
    <property type="project" value="InterPro"/>
</dbReference>
<reference evidence="3" key="2">
    <citation type="submission" date="2020-09" db="EMBL/GenBank/DDBJ databases">
        <authorList>
            <person name="Sun Q."/>
            <person name="Ohkuma M."/>
        </authorList>
    </citation>
    <scope>NUCLEOTIDE SEQUENCE</scope>
    <source>
        <strain evidence="3">JCM 31311</strain>
    </source>
</reference>
<evidence type="ECO:0000259" key="2">
    <source>
        <dbReference type="SMART" id="SM00422"/>
    </source>
</evidence>
<evidence type="ECO:0000313" key="4">
    <source>
        <dbReference type="Proteomes" id="UP000603865"/>
    </source>
</evidence>
<dbReference type="Proteomes" id="UP000603865">
    <property type="component" value="Unassembled WGS sequence"/>
</dbReference>
<feature type="region of interest" description="Disordered" evidence="1">
    <location>
        <begin position="138"/>
        <end position="159"/>
    </location>
</feature>
<comment type="caution">
    <text evidence="3">The sequence shown here is derived from an EMBL/GenBank/DDBJ whole genome shotgun (WGS) entry which is preliminary data.</text>
</comment>
<dbReference type="EMBL" id="BMQL01000070">
    <property type="protein sequence ID" value="GGR35932.1"/>
    <property type="molecule type" value="Genomic_DNA"/>
</dbReference>
<dbReference type="RefSeq" id="WP_189093464.1">
    <property type="nucleotide sequence ID" value="NZ_BMQL01000070.1"/>
</dbReference>
<sequence length="208" mass="22909">MSGQTLPNPWSGNLDELAQLANSLLPQYLPLDRSSRTQDEVNPRLIRHYTTQGLLDPPLKEGREARYTRRHLLQLLTLRRLMTEGHSAQALQSLLSRQSDDALEALLVGKSQLQVQTSNPALDYLEALKRPLSSSAPVARAALPPPSQSPSPLLPPAVDMPSRYTRVTLAPGIEVHISRDARLPKTPAEQDALARQVVQALTTLRSTP</sequence>
<dbReference type="InterPro" id="IPR009061">
    <property type="entry name" value="DNA-bd_dom_put_sf"/>
</dbReference>
<evidence type="ECO:0000256" key="1">
    <source>
        <dbReference type="SAM" id="MobiDB-lite"/>
    </source>
</evidence>
<gene>
    <name evidence="3" type="ORF">GCM10008957_52180</name>
</gene>
<feature type="domain" description="HTH merR-type" evidence="2">
    <location>
        <begin position="13"/>
        <end position="98"/>
    </location>
</feature>